<feature type="transmembrane region" description="Helical" evidence="6">
    <location>
        <begin position="352"/>
        <end position="375"/>
    </location>
</feature>
<organism evidence="8 9">
    <name type="scientific">Thermocatellispora tengchongensis</name>
    <dbReference type="NCBI Taxonomy" id="1073253"/>
    <lineage>
        <taxon>Bacteria</taxon>
        <taxon>Bacillati</taxon>
        <taxon>Actinomycetota</taxon>
        <taxon>Actinomycetes</taxon>
        <taxon>Streptosporangiales</taxon>
        <taxon>Streptosporangiaceae</taxon>
        <taxon>Thermocatellispora</taxon>
    </lineage>
</organism>
<evidence type="ECO:0000256" key="5">
    <source>
        <dbReference type="SAM" id="MobiDB-lite"/>
    </source>
</evidence>
<evidence type="ECO:0000313" key="9">
    <source>
        <dbReference type="Proteomes" id="UP000578449"/>
    </source>
</evidence>
<gene>
    <name evidence="8" type="ORF">HNP84_000383</name>
</gene>
<reference evidence="8 9" key="1">
    <citation type="submission" date="2020-08" db="EMBL/GenBank/DDBJ databases">
        <title>Genomic Encyclopedia of Type Strains, Phase IV (KMG-IV): sequencing the most valuable type-strain genomes for metagenomic binning, comparative biology and taxonomic classification.</title>
        <authorList>
            <person name="Goeker M."/>
        </authorList>
    </citation>
    <scope>NUCLEOTIDE SEQUENCE [LARGE SCALE GENOMIC DNA]</scope>
    <source>
        <strain evidence="8 9">DSM 45615</strain>
    </source>
</reference>
<keyword evidence="6" id="KW-0812">Transmembrane</keyword>
<dbReference type="InterPro" id="IPR008271">
    <property type="entry name" value="Ser/Thr_kinase_AS"/>
</dbReference>
<feature type="domain" description="Protein kinase" evidence="7">
    <location>
        <begin position="12"/>
        <end position="271"/>
    </location>
</feature>
<dbReference type="Gene3D" id="1.10.510.10">
    <property type="entry name" value="Transferase(Phosphotransferase) domain 1"/>
    <property type="match status" value="1"/>
</dbReference>
<feature type="region of interest" description="Disordered" evidence="5">
    <location>
        <begin position="264"/>
        <end position="345"/>
    </location>
</feature>
<keyword evidence="1" id="KW-0808">Transferase</keyword>
<dbReference type="Proteomes" id="UP000578449">
    <property type="component" value="Unassembled WGS sequence"/>
</dbReference>
<dbReference type="PROSITE" id="PS00108">
    <property type="entry name" value="PROTEIN_KINASE_ST"/>
    <property type="match status" value="1"/>
</dbReference>
<keyword evidence="9" id="KW-1185">Reference proteome</keyword>
<evidence type="ECO:0000256" key="1">
    <source>
        <dbReference type="ARBA" id="ARBA00022679"/>
    </source>
</evidence>
<keyword evidence="6" id="KW-0472">Membrane</keyword>
<protein>
    <submittedName>
        <fullName evidence="8">Serine/threonine protein kinase</fullName>
    </submittedName>
</protein>
<keyword evidence="8" id="KW-0723">Serine/threonine-protein kinase</keyword>
<dbReference type="RefSeq" id="WP_185047544.1">
    <property type="nucleotide sequence ID" value="NZ_BAABIX010000006.1"/>
</dbReference>
<dbReference type="Pfam" id="PF00069">
    <property type="entry name" value="Pkinase"/>
    <property type="match status" value="1"/>
</dbReference>
<dbReference type="GO" id="GO:0004674">
    <property type="term" value="F:protein serine/threonine kinase activity"/>
    <property type="evidence" value="ECO:0007669"/>
    <property type="project" value="UniProtKB-KW"/>
</dbReference>
<dbReference type="PANTHER" id="PTHR43289:SF34">
    <property type="entry name" value="SERINE_THREONINE-PROTEIN KINASE YBDM-RELATED"/>
    <property type="match status" value="1"/>
</dbReference>
<dbReference type="GO" id="GO:0005524">
    <property type="term" value="F:ATP binding"/>
    <property type="evidence" value="ECO:0007669"/>
    <property type="project" value="UniProtKB-KW"/>
</dbReference>
<dbReference type="PROSITE" id="PS50011">
    <property type="entry name" value="PROTEIN_KINASE_DOM"/>
    <property type="match status" value="1"/>
</dbReference>
<sequence length="452" mass="47410">MAAHDPEQVGGYRLIRVLGEGGQGVVHLGQAPSGRKVAVKVLHPRMASDPKTRQRFLREAELTRRVAAFCTAQVLDIGITEGDQPFMVSEYVPGPSLQELVVADGPRHGGGLDRLAVATLTALSAIHRGGIVHRDFKPSNVIMGPEGPVVIDFGIAHALEHATTRSGIVGTPAYLSPEQLNGHRADAASDVFAWAATIVYAATGHLAFPGDTPAAVIGSIVARDPDLNGVPGHLGPLMAACLAKNPARRPAIDDLLTRLTQRPPARAHPQDDHDHPVRAATPHSRHGSPPVPPSQHNPPPAPVPAAPAPTGSDPEHPAGPNTTAAPPKVSDPITTANQATPRGIRHTRAPRIPLLMATLLAAVLLPLGLGGYLAYQWTQDQFFVGSRGDEIVVFRGVNTAIGPVQLYQVARATGLSVSALTAVQQGQVRDGIPVASLDEGLKRIDELAATTN</sequence>
<comment type="caution">
    <text evidence="8">The sequence shown here is derived from an EMBL/GenBank/DDBJ whole genome shotgun (WGS) entry which is preliminary data.</text>
</comment>
<proteinExistence type="predicted"/>
<keyword evidence="6" id="KW-1133">Transmembrane helix</keyword>
<evidence type="ECO:0000259" key="7">
    <source>
        <dbReference type="PROSITE" id="PS50011"/>
    </source>
</evidence>
<dbReference type="CDD" id="cd14014">
    <property type="entry name" value="STKc_PknB_like"/>
    <property type="match status" value="1"/>
</dbReference>
<dbReference type="AlphaFoldDB" id="A0A840P3S3"/>
<dbReference type="SUPFAM" id="SSF56112">
    <property type="entry name" value="Protein kinase-like (PK-like)"/>
    <property type="match status" value="1"/>
</dbReference>
<dbReference type="EMBL" id="JACHGN010000001">
    <property type="protein sequence ID" value="MBB5130695.1"/>
    <property type="molecule type" value="Genomic_DNA"/>
</dbReference>
<keyword evidence="3 8" id="KW-0418">Kinase</keyword>
<dbReference type="InterPro" id="IPR000719">
    <property type="entry name" value="Prot_kinase_dom"/>
</dbReference>
<feature type="compositionally biased region" description="Pro residues" evidence="5">
    <location>
        <begin position="289"/>
        <end position="307"/>
    </location>
</feature>
<evidence type="ECO:0000313" key="8">
    <source>
        <dbReference type="EMBL" id="MBB5130695.1"/>
    </source>
</evidence>
<dbReference type="Gene3D" id="3.30.200.20">
    <property type="entry name" value="Phosphorylase Kinase, domain 1"/>
    <property type="match status" value="1"/>
</dbReference>
<keyword evidence="4" id="KW-0067">ATP-binding</keyword>
<evidence type="ECO:0000256" key="6">
    <source>
        <dbReference type="SAM" id="Phobius"/>
    </source>
</evidence>
<evidence type="ECO:0000256" key="2">
    <source>
        <dbReference type="ARBA" id="ARBA00022741"/>
    </source>
</evidence>
<keyword evidence="2" id="KW-0547">Nucleotide-binding</keyword>
<evidence type="ECO:0000256" key="3">
    <source>
        <dbReference type="ARBA" id="ARBA00022777"/>
    </source>
</evidence>
<evidence type="ECO:0000256" key="4">
    <source>
        <dbReference type="ARBA" id="ARBA00022840"/>
    </source>
</evidence>
<name>A0A840P3S3_9ACTN</name>
<dbReference type="PANTHER" id="PTHR43289">
    <property type="entry name" value="MITOGEN-ACTIVATED PROTEIN KINASE KINASE KINASE 20-RELATED"/>
    <property type="match status" value="1"/>
</dbReference>
<accession>A0A840P3S3</accession>
<feature type="compositionally biased region" description="Basic and acidic residues" evidence="5">
    <location>
        <begin position="268"/>
        <end position="277"/>
    </location>
</feature>
<dbReference type="InterPro" id="IPR011009">
    <property type="entry name" value="Kinase-like_dom_sf"/>
</dbReference>